<dbReference type="EMBL" id="NOKA02000050">
    <property type="protein sequence ID" value="RDY30072.1"/>
    <property type="molecule type" value="Genomic_DNA"/>
</dbReference>
<comment type="caution">
    <text evidence="1">The sequence shown here is derived from an EMBL/GenBank/DDBJ whole genome shotgun (WGS) entry which is preliminary data.</text>
</comment>
<accession>A0A371JBC7</accession>
<dbReference type="AlphaFoldDB" id="A0A371JBC7"/>
<dbReference type="RefSeq" id="WP_094380239.1">
    <property type="nucleotide sequence ID" value="NZ_NOKA02000050.1"/>
</dbReference>
<dbReference type="Proteomes" id="UP000216411">
    <property type="component" value="Unassembled WGS sequence"/>
</dbReference>
<name>A0A371JBC7_9FIRM</name>
<gene>
    <name evidence="1" type="ORF">CG710_016665</name>
</gene>
<protein>
    <submittedName>
        <fullName evidence="1">Uncharacterized protein</fullName>
    </submittedName>
</protein>
<organism evidence="1 2">
    <name type="scientific">Lachnotalea glycerini</name>
    <dbReference type="NCBI Taxonomy" id="1763509"/>
    <lineage>
        <taxon>Bacteria</taxon>
        <taxon>Bacillati</taxon>
        <taxon>Bacillota</taxon>
        <taxon>Clostridia</taxon>
        <taxon>Lachnospirales</taxon>
        <taxon>Lachnospiraceae</taxon>
        <taxon>Lachnotalea</taxon>
    </lineage>
</organism>
<dbReference type="OrthoDB" id="2004844at2"/>
<keyword evidence="2" id="KW-1185">Reference proteome</keyword>
<evidence type="ECO:0000313" key="1">
    <source>
        <dbReference type="EMBL" id="RDY30072.1"/>
    </source>
</evidence>
<proteinExistence type="predicted"/>
<evidence type="ECO:0000313" key="2">
    <source>
        <dbReference type="Proteomes" id="UP000216411"/>
    </source>
</evidence>
<sequence length="156" mass="18231">MGKLKIEQSKSLKLSNVISKILMPDEIENYALEVEKMHNYIKIKGVKPLGPIIQYTKATVNQRGEMNVELRILQQVNNYINNMDSFYKIDSVIRVKKCMYVRFIGEETKLKFAYDKINLEAFEEDIPLKGDSYTIFVDKQDDNLIADVFMERADHE</sequence>
<reference evidence="1 2" key="1">
    <citation type="journal article" date="2017" name="Genome Announc.">
        <title>Draft Genome Sequence of a Sporulating and Motile Strain of Lachnotalea glycerini Isolated from Water in Quebec City, Canada.</title>
        <authorList>
            <person name="Maheux A.F."/>
            <person name="Boudreau D.K."/>
            <person name="Berube E."/>
            <person name="Boissinot M."/>
            <person name="Raymond F."/>
            <person name="Brodeur S."/>
            <person name="Corbeil J."/>
            <person name="Isabel S."/>
            <person name="Omar R.F."/>
            <person name="Bergeron M.G."/>
        </authorList>
    </citation>
    <scope>NUCLEOTIDE SEQUENCE [LARGE SCALE GENOMIC DNA]</scope>
    <source>
        <strain evidence="1 2">CCRI-19302</strain>
    </source>
</reference>